<dbReference type="EMBL" id="JAPFFF010000063">
    <property type="protein sequence ID" value="KAK8836738.1"/>
    <property type="molecule type" value="Genomic_DNA"/>
</dbReference>
<accession>A0ABR2GS30</accession>
<reference evidence="1 2" key="1">
    <citation type="submission" date="2024-04" db="EMBL/GenBank/DDBJ databases">
        <title>Tritrichomonas musculus Genome.</title>
        <authorList>
            <person name="Alves-Ferreira E."/>
            <person name="Grigg M."/>
            <person name="Lorenzi H."/>
            <person name="Galac M."/>
        </authorList>
    </citation>
    <scope>NUCLEOTIDE SEQUENCE [LARGE SCALE GENOMIC DNA]</scope>
    <source>
        <strain evidence="1 2">EAF2021</strain>
    </source>
</reference>
<evidence type="ECO:0000313" key="2">
    <source>
        <dbReference type="Proteomes" id="UP001470230"/>
    </source>
</evidence>
<name>A0ABR2GS30_9EUKA</name>
<organism evidence="1 2">
    <name type="scientific">Tritrichomonas musculus</name>
    <dbReference type="NCBI Taxonomy" id="1915356"/>
    <lineage>
        <taxon>Eukaryota</taxon>
        <taxon>Metamonada</taxon>
        <taxon>Parabasalia</taxon>
        <taxon>Tritrichomonadida</taxon>
        <taxon>Tritrichomonadidae</taxon>
        <taxon>Tritrichomonas</taxon>
    </lineage>
</organism>
<gene>
    <name evidence="1" type="ORF">M9Y10_037255</name>
</gene>
<protein>
    <submittedName>
        <fullName evidence="1">Uncharacterized protein</fullName>
    </submittedName>
</protein>
<comment type="caution">
    <text evidence="1">The sequence shown here is derived from an EMBL/GenBank/DDBJ whole genome shotgun (WGS) entry which is preliminary data.</text>
</comment>
<sequence>MSDNIVYVKKVNNYVSGEDFVFNDLQYIHDCSESQIPEREVTHNTLANTMANCMAGKKYDTFTHNCHIARYKTLKKYGMKSINPNRIKKDVIHQRFIDFFLRPNSKSKSKGKTRFENNEKINMPQISKIRIKL</sequence>
<evidence type="ECO:0000313" key="1">
    <source>
        <dbReference type="EMBL" id="KAK8836738.1"/>
    </source>
</evidence>
<dbReference type="Proteomes" id="UP001470230">
    <property type="component" value="Unassembled WGS sequence"/>
</dbReference>
<keyword evidence="2" id="KW-1185">Reference proteome</keyword>
<proteinExistence type="predicted"/>